<dbReference type="GeneID" id="87932216"/>
<evidence type="ECO:0000259" key="1">
    <source>
        <dbReference type="Pfam" id="PF00149"/>
    </source>
</evidence>
<dbReference type="EMBL" id="JAFFHB010000005">
    <property type="protein sequence ID" value="KAK4665540.1"/>
    <property type="molecule type" value="Genomic_DNA"/>
</dbReference>
<reference evidence="2 3" key="1">
    <citation type="journal article" date="2023" name="bioRxiv">
        <title>High-quality genome assemblies of four members of thePodospora anserinaspecies complex.</title>
        <authorList>
            <person name="Ament-Velasquez S.L."/>
            <person name="Vogan A.A."/>
            <person name="Wallerman O."/>
            <person name="Hartmann F."/>
            <person name="Gautier V."/>
            <person name="Silar P."/>
            <person name="Giraud T."/>
            <person name="Johannesson H."/>
        </authorList>
    </citation>
    <scope>NUCLEOTIDE SEQUENCE [LARGE SCALE GENOMIC DNA]</scope>
    <source>
        <strain evidence="2 3">CBS 411.78</strain>
    </source>
</reference>
<dbReference type="Proteomes" id="UP001326199">
    <property type="component" value="Unassembled WGS sequence"/>
</dbReference>
<dbReference type="InterPro" id="IPR029052">
    <property type="entry name" value="Metallo-depent_PP-like"/>
</dbReference>
<sequence length="321" mass="35772">MQKNAIKTSFFILSDSHAEKGLAIPNVPVDVAIHCGDLTEESKIHEFQTSLDLLRHIDAPLKLIIAGNHDFTLDKTAFEKKVAEFQQLYLARIQISTKPNMKMSSEDVVFLGKGIHSFALRNGAKLTVYASPFTPSLEADDWGFSTNEERNHEFNIPSDVDIVLTHGPPNGILDRAASKQRLGCEHLFAAVARARPKMHCFGYVHNGWGAKFVAWREVPSKKPSHFSDINNEGSVLVENLGSILPWKWDTEDVVREKESRLEDLRRRGYRRTSHCAGDEQPIEVGKSTLFVNAAIQGAKDGTQFPWVVDIDLPAAVALEGC</sequence>
<dbReference type="RefSeq" id="XP_062765506.1">
    <property type="nucleotide sequence ID" value="XM_062911873.1"/>
</dbReference>
<comment type="caution">
    <text evidence="2">The sequence shown here is derived from an EMBL/GenBank/DDBJ whole genome shotgun (WGS) entry which is preliminary data.</text>
</comment>
<dbReference type="CDD" id="cd07379">
    <property type="entry name" value="MPP_239FB"/>
    <property type="match status" value="1"/>
</dbReference>
<dbReference type="InterPro" id="IPR051693">
    <property type="entry name" value="UPF0046_metallophosphoest"/>
</dbReference>
<accession>A0ABR0HBT7</accession>
<dbReference type="SUPFAM" id="SSF56300">
    <property type="entry name" value="Metallo-dependent phosphatases"/>
    <property type="match status" value="1"/>
</dbReference>
<dbReference type="PANTHER" id="PTHR12905:SF0">
    <property type="entry name" value="CALCINEURIN-LIKE PHOSPHOESTERASE DOMAIN-CONTAINING PROTEIN"/>
    <property type="match status" value="1"/>
</dbReference>
<proteinExistence type="predicted"/>
<evidence type="ECO:0000313" key="3">
    <source>
        <dbReference type="Proteomes" id="UP001326199"/>
    </source>
</evidence>
<dbReference type="Pfam" id="PF00149">
    <property type="entry name" value="Metallophos"/>
    <property type="match status" value="1"/>
</dbReference>
<name>A0ABR0HBT7_9PEZI</name>
<organism evidence="2 3">
    <name type="scientific">Podospora pseudopauciseta</name>
    <dbReference type="NCBI Taxonomy" id="2093780"/>
    <lineage>
        <taxon>Eukaryota</taxon>
        <taxon>Fungi</taxon>
        <taxon>Dikarya</taxon>
        <taxon>Ascomycota</taxon>
        <taxon>Pezizomycotina</taxon>
        <taxon>Sordariomycetes</taxon>
        <taxon>Sordariomycetidae</taxon>
        <taxon>Sordariales</taxon>
        <taxon>Podosporaceae</taxon>
        <taxon>Podospora</taxon>
    </lineage>
</organism>
<dbReference type="InterPro" id="IPR004843">
    <property type="entry name" value="Calcineurin-like_PHP"/>
</dbReference>
<evidence type="ECO:0000313" key="2">
    <source>
        <dbReference type="EMBL" id="KAK4665540.1"/>
    </source>
</evidence>
<gene>
    <name evidence="2" type="ORF">QC763_402460</name>
</gene>
<dbReference type="Gene3D" id="3.60.21.10">
    <property type="match status" value="1"/>
</dbReference>
<feature type="domain" description="Calcineurin-like phosphoesterase" evidence="1">
    <location>
        <begin position="25"/>
        <end position="175"/>
    </location>
</feature>
<keyword evidence="3" id="KW-1185">Reference proteome</keyword>
<dbReference type="PANTHER" id="PTHR12905">
    <property type="entry name" value="METALLOPHOSPHOESTERASE"/>
    <property type="match status" value="1"/>
</dbReference>
<protein>
    <recommendedName>
        <fullName evidence="1">Calcineurin-like phosphoesterase domain-containing protein</fullName>
    </recommendedName>
</protein>